<dbReference type="EMBL" id="BARV01020854">
    <property type="protein sequence ID" value="GAI18599.1"/>
    <property type="molecule type" value="Genomic_DNA"/>
</dbReference>
<dbReference type="AlphaFoldDB" id="X1NIT7"/>
<feature type="non-terminal residue" evidence="1">
    <location>
        <position position="55"/>
    </location>
</feature>
<evidence type="ECO:0000313" key="1">
    <source>
        <dbReference type="EMBL" id="GAI18599.1"/>
    </source>
</evidence>
<accession>X1NIT7</accession>
<organism evidence="1">
    <name type="scientific">marine sediment metagenome</name>
    <dbReference type="NCBI Taxonomy" id="412755"/>
    <lineage>
        <taxon>unclassified sequences</taxon>
        <taxon>metagenomes</taxon>
        <taxon>ecological metagenomes</taxon>
    </lineage>
</organism>
<protein>
    <submittedName>
        <fullName evidence="1">Uncharacterized protein</fullName>
    </submittedName>
</protein>
<name>X1NIT7_9ZZZZ</name>
<comment type="caution">
    <text evidence="1">The sequence shown here is derived from an EMBL/GenBank/DDBJ whole genome shotgun (WGS) entry which is preliminary data.</text>
</comment>
<proteinExistence type="predicted"/>
<sequence>MIQNQAFNAILFLFGNVLNKNLENMESTLRAKINRKIPTVLTREEVAQVFEYLSG</sequence>
<gene>
    <name evidence="1" type="ORF">S06H3_34695</name>
</gene>
<reference evidence="1" key="1">
    <citation type="journal article" date="2014" name="Front. Microbiol.">
        <title>High frequency of phylogenetically diverse reductive dehalogenase-homologous genes in deep subseafloor sedimentary metagenomes.</title>
        <authorList>
            <person name="Kawai M."/>
            <person name="Futagami T."/>
            <person name="Toyoda A."/>
            <person name="Takaki Y."/>
            <person name="Nishi S."/>
            <person name="Hori S."/>
            <person name="Arai W."/>
            <person name="Tsubouchi T."/>
            <person name="Morono Y."/>
            <person name="Uchiyama I."/>
            <person name="Ito T."/>
            <person name="Fujiyama A."/>
            <person name="Inagaki F."/>
            <person name="Takami H."/>
        </authorList>
    </citation>
    <scope>NUCLEOTIDE SEQUENCE</scope>
    <source>
        <strain evidence="1">Expedition CK06-06</strain>
    </source>
</reference>